<dbReference type="InterPro" id="IPR050313">
    <property type="entry name" value="Carb_Metab_HTH_regulators"/>
</dbReference>
<comment type="caution">
    <text evidence="6">The sequence shown here is derived from an EMBL/GenBank/DDBJ whole genome shotgun (WGS) entry which is preliminary data.</text>
</comment>
<dbReference type="RefSeq" id="WP_103779288.1">
    <property type="nucleotide sequence ID" value="NZ_PQLX01000001.1"/>
</dbReference>
<evidence type="ECO:0000259" key="5">
    <source>
        <dbReference type="PROSITE" id="PS51000"/>
    </source>
</evidence>
<dbReference type="GO" id="GO:0003677">
    <property type="term" value="F:DNA binding"/>
    <property type="evidence" value="ECO:0007669"/>
    <property type="project" value="UniProtKB-KW"/>
</dbReference>
<keyword evidence="4" id="KW-0804">Transcription</keyword>
<evidence type="ECO:0000256" key="1">
    <source>
        <dbReference type="ARBA" id="ARBA00022491"/>
    </source>
</evidence>
<dbReference type="STRING" id="35703.AL524_14450"/>
<dbReference type="Gene3D" id="3.40.50.1360">
    <property type="match status" value="1"/>
</dbReference>
<feature type="domain" description="HTH deoR-type" evidence="5">
    <location>
        <begin position="8"/>
        <end position="63"/>
    </location>
</feature>
<gene>
    <name evidence="6" type="ORF">C3430_00735</name>
</gene>
<dbReference type="PANTHER" id="PTHR30363">
    <property type="entry name" value="HTH-TYPE TRANSCRIPTIONAL REGULATOR SRLR-RELATED"/>
    <property type="match status" value="1"/>
</dbReference>
<dbReference type="InterPro" id="IPR001034">
    <property type="entry name" value="DeoR_HTH"/>
</dbReference>
<dbReference type="InterPro" id="IPR018356">
    <property type="entry name" value="Tscrpt_reg_HTH_DeoR_CS"/>
</dbReference>
<dbReference type="PROSITE" id="PS00894">
    <property type="entry name" value="HTH_DEOR_1"/>
    <property type="match status" value="1"/>
</dbReference>
<evidence type="ECO:0000256" key="3">
    <source>
        <dbReference type="ARBA" id="ARBA00023125"/>
    </source>
</evidence>
<organism evidence="6 7">
    <name type="scientific">Citrobacter amalonaticus</name>
    <dbReference type="NCBI Taxonomy" id="35703"/>
    <lineage>
        <taxon>Bacteria</taxon>
        <taxon>Pseudomonadati</taxon>
        <taxon>Pseudomonadota</taxon>
        <taxon>Gammaproteobacteria</taxon>
        <taxon>Enterobacterales</taxon>
        <taxon>Enterobacteriaceae</taxon>
        <taxon>Citrobacter</taxon>
    </lineage>
</organism>
<accession>A0A2S4S1E7</accession>
<dbReference type="InterPro" id="IPR014036">
    <property type="entry name" value="DeoR-like_C"/>
</dbReference>
<dbReference type="Pfam" id="PF00455">
    <property type="entry name" value="DeoRC"/>
    <property type="match status" value="1"/>
</dbReference>
<dbReference type="Gene3D" id="1.10.10.10">
    <property type="entry name" value="Winged helix-like DNA-binding domain superfamily/Winged helix DNA-binding domain"/>
    <property type="match status" value="1"/>
</dbReference>
<dbReference type="AlphaFoldDB" id="A0A2S4S1E7"/>
<dbReference type="PRINTS" id="PR00037">
    <property type="entry name" value="HTHLACR"/>
</dbReference>
<evidence type="ECO:0000313" key="7">
    <source>
        <dbReference type="Proteomes" id="UP000237003"/>
    </source>
</evidence>
<evidence type="ECO:0000256" key="4">
    <source>
        <dbReference type="ARBA" id="ARBA00023163"/>
    </source>
</evidence>
<proteinExistence type="predicted"/>
<protein>
    <submittedName>
        <fullName evidence="6">Decarboxylase</fullName>
    </submittedName>
</protein>
<dbReference type="PANTHER" id="PTHR30363:SF4">
    <property type="entry name" value="GLYCEROL-3-PHOSPHATE REGULON REPRESSOR"/>
    <property type="match status" value="1"/>
</dbReference>
<dbReference type="SMART" id="SM01134">
    <property type="entry name" value="DeoRC"/>
    <property type="match status" value="1"/>
</dbReference>
<dbReference type="PROSITE" id="PS51000">
    <property type="entry name" value="HTH_DEOR_2"/>
    <property type="match status" value="1"/>
</dbReference>
<dbReference type="OrthoDB" id="9814815at2"/>
<evidence type="ECO:0000313" key="6">
    <source>
        <dbReference type="EMBL" id="POU67662.1"/>
    </source>
</evidence>
<keyword evidence="1" id="KW-0678">Repressor</keyword>
<name>A0A2S4S1E7_CITAM</name>
<dbReference type="Proteomes" id="UP000237003">
    <property type="component" value="Unassembled WGS sequence"/>
</dbReference>
<dbReference type="InterPro" id="IPR036388">
    <property type="entry name" value="WH-like_DNA-bd_sf"/>
</dbReference>
<dbReference type="Pfam" id="PF08220">
    <property type="entry name" value="HTH_DeoR"/>
    <property type="match status" value="1"/>
</dbReference>
<dbReference type="SUPFAM" id="SSF100950">
    <property type="entry name" value="NagB/RpiA/CoA transferase-like"/>
    <property type="match status" value="1"/>
</dbReference>
<dbReference type="SUPFAM" id="SSF46785">
    <property type="entry name" value="Winged helix' DNA-binding domain"/>
    <property type="match status" value="1"/>
</dbReference>
<dbReference type="InterPro" id="IPR036390">
    <property type="entry name" value="WH_DNA-bd_sf"/>
</dbReference>
<keyword evidence="3" id="KW-0238">DNA-binding</keyword>
<sequence length="256" mass="27778">MLDYAAFPEQRQAIIRQILQENGRVICAELASRLNVSEHTIRRDLHELSKEGICKKVYGGAVIILPEAGDYTVRKGTKADKKSSIAQKCARLVKSGSCIFIDTGTTNLAMAEALPAELSLTVVTNSPEIAAVLLKKPLYDVIVLGGQLQRSSGGCVGLSAISQLQGILFDQGFMGGCAMAPESGLTGFDYNDCEFKRAVIKQCNETIVALTADKIPAVARYVVAESSEIDVIVVEDNISKEYCEAFREHDIRIYAV</sequence>
<dbReference type="SMART" id="SM00420">
    <property type="entry name" value="HTH_DEOR"/>
    <property type="match status" value="1"/>
</dbReference>
<dbReference type="InterPro" id="IPR037171">
    <property type="entry name" value="NagB/RpiA_transferase-like"/>
</dbReference>
<reference evidence="6 7" key="1">
    <citation type="submission" date="2018-01" db="EMBL/GenBank/DDBJ databases">
        <title>Complete genome sequences of 14 Citrobacter spp. isolated from plant in Canada.</title>
        <authorList>
            <person name="Bhandare S.G."/>
            <person name="Colavecchio A."/>
            <person name="Jeukens J."/>
            <person name="Emond-Rheault J.-G."/>
            <person name="Freschi L."/>
            <person name="Hamel J."/>
            <person name="Kukavica-Ibrulj I."/>
            <person name="Levesque R."/>
            <person name="Goodridge L."/>
        </authorList>
    </citation>
    <scope>NUCLEOTIDE SEQUENCE [LARGE SCALE GENOMIC DNA]</scope>
    <source>
        <strain evidence="6 7">S1285</strain>
    </source>
</reference>
<evidence type="ECO:0000256" key="2">
    <source>
        <dbReference type="ARBA" id="ARBA00023015"/>
    </source>
</evidence>
<keyword evidence="2" id="KW-0805">Transcription regulation</keyword>
<dbReference type="GO" id="GO:0003700">
    <property type="term" value="F:DNA-binding transcription factor activity"/>
    <property type="evidence" value="ECO:0007669"/>
    <property type="project" value="InterPro"/>
</dbReference>
<dbReference type="EMBL" id="PQLX01000001">
    <property type="protein sequence ID" value="POU67662.1"/>
    <property type="molecule type" value="Genomic_DNA"/>
</dbReference>